<protein>
    <recommendedName>
        <fullName evidence="1">site-specific DNA-methyltransferase (adenine-specific)</fullName>
        <ecNumber evidence="1">2.1.1.72</ecNumber>
    </recommendedName>
</protein>
<dbReference type="EC" id="2.1.1.72" evidence="1"/>
<dbReference type="Proteomes" id="UP001230466">
    <property type="component" value="Unassembled WGS sequence"/>
</dbReference>
<evidence type="ECO:0000256" key="1">
    <source>
        <dbReference type="ARBA" id="ARBA00011900"/>
    </source>
</evidence>
<accession>A0AAW8CS36</accession>
<proteinExistence type="predicted"/>
<evidence type="ECO:0000256" key="5">
    <source>
        <dbReference type="ARBA" id="ARBA00047942"/>
    </source>
</evidence>
<comment type="caution">
    <text evidence="6">The sequence shown here is derived from an EMBL/GenBank/DDBJ whole genome shotgun (WGS) entry which is preliminary data.</text>
</comment>
<dbReference type="RefSeq" id="WP_211599333.1">
    <property type="nucleotide sequence ID" value="NZ_JAGRQI010000029.1"/>
</dbReference>
<dbReference type="GO" id="GO:0009307">
    <property type="term" value="P:DNA restriction-modification system"/>
    <property type="evidence" value="ECO:0007669"/>
    <property type="project" value="InterPro"/>
</dbReference>
<reference evidence="6" key="1">
    <citation type="journal article" date="2023" name="Front. Microbiol.">
        <title>Phylogeography and host specificity of Pasteurellaceae pathogenic to sea-farmed fish in the north-east Atlantic.</title>
        <authorList>
            <person name="Gulla S."/>
            <person name="Colquhoun D.J."/>
            <person name="Olsen A.B."/>
            <person name="Spilsberg B."/>
            <person name="Lagesen K."/>
            <person name="Aakesson C.P."/>
            <person name="Strom S."/>
            <person name="Manji F."/>
            <person name="Birkbeck T.H."/>
            <person name="Nilsen H.K."/>
        </authorList>
    </citation>
    <scope>NUCLEOTIDE SEQUENCE</scope>
    <source>
        <strain evidence="6">VIB1234</strain>
    </source>
</reference>
<organism evidence="6 7">
    <name type="scientific">Pasteurella atlantica</name>
    <dbReference type="NCBI Taxonomy" id="2827233"/>
    <lineage>
        <taxon>Bacteria</taxon>
        <taxon>Pseudomonadati</taxon>
        <taxon>Pseudomonadota</taxon>
        <taxon>Gammaproteobacteria</taxon>
        <taxon>Pasteurellales</taxon>
        <taxon>Pasteurellaceae</taxon>
        <taxon>Pasteurella</taxon>
    </lineage>
</organism>
<keyword evidence="2 6" id="KW-0489">Methyltransferase</keyword>
<dbReference type="InterPro" id="IPR029063">
    <property type="entry name" value="SAM-dependent_MTases_sf"/>
</dbReference>
<dbReference type="GO" id="GO:0009007">
    <property type="term" value="F:site-specific DNA-methyltransferase (adenine-specific) activity"/>
    <property type="evidence" value="ECO:0007669"/>
    <property type="project" value="UniProtKB-EC"/>
</dbReference>
<dbReference type="PROSITE" id="PS00092">
    <property type="entry name" value="N6_MTASE"/>
    <property type="match status" value="1"/>
</dbReference>
<keyword evidence="4" id="KW-0949">S-adenosyl-L-methionine</keyword>
<keyword evidence="3" id="KW-0808">Transferase</keyword>
<dbReference type="AlphaFoldDB" id="A0AAW8CS36"/>
<dbReference type="PRINTS" id="PR00505">
    <property type="entry name" value="D12N6MTFRASE"/>
</dbReference>
<dbReference type="InterPro" id="IPR012327">
    <property type="entry name" value="MeTrfase_D12"/>
</dbReference>
<comment type="catalytic activity">
    <reaction evidence="5">
        <text>a 2'-deoxyadenosine in DNA + S-adenosyl-L-methionine = an N(6)-methyl-2'-deoxyadenosine in DNA + S-adenosyl-L-homocysteine + H(+)</text>
        <dbReference type="Rhea" id="RHEA:15197"/>
        <dbReference type="Rhea" id="RHEA-COMP:12418"/>
        <dbReference type="Rhea" id="RHEA-COMP:12419"/>
        <dbReference type="ChEBI" id="CHEBI:15378"/>
        <dbReference type="ChEBI" id="CHEBI:57856"/>
        <dbReference type="ChEBI" id="CHEBI:59789"/>
        <dbReference type="ChEBI" id="CHEBI:90615"/>
        <dbReference type="ChEBI" id="CHEBI:90616"/>
        <dbReference type="EC" id="2.1.1.72"/>
    </reaction>
</comment>
<dbReference type="InterPro" id="IPR002052">
    <property type="entry name" value="DNA_methylase_N6_adenine_CS"/>
</dbReference>
<evidence type="ECO:0000313" key="7">
    <source>
        <dbReference type="Proteomes" id="UP001230466"/>
    </source>
</evidence>
<evidence type="ECO:0000256" key="4">
    <source>
        <dbReference type="ARBA" id="ARBA00022691"/>
    </source>
</evidence>
<dbReference type="GO" id="GO:0032259">
    <property type="term" value="P:methylation"/>
    <property type="evidence" value="ECO:0007669"/>
    <property type="project" value="UniProtKB-KW"/>
</dbReference>
<evidence type="ECO:0000313" key="6">
    <source>
        <dbReference type="EMBL" id="MDP8188076.1"/>
    </source>
</evidence>
<evidence type="ECO:0000256" key="3">
    <source>
        <dbReference type="ARBA" id="ARBA00022679"/>
    </source>
</evidence>
<dbReference type="EMBL" id="JASAYJ010000027">
    <property type="protein sequence ID" value="MDP8188076.1"/>
    <property type="molecule type" value="Genomic_DNA"/>
</dbReference>
<evidence type="ECO:0000256" key="2">
    <source>
        <dbReference type="ARBA" id="ARBA00022603"/>
    </source>
</evidence>
<name>A0AAW8CS36_9PAST</name>
<dbReference type="GO" id="GO:0003676">
    <property type="term" value="F:nucleic acid binding"/>
    <property type="evidence" value="ECO:0007669"/>
    <property type="project" value="InterPro"/>
</dbReference>
<gene>
    <name evidence="6" type="ORF">QJU78_09945</name>
</gene>
<sequence length="342" mass="39744">MNYIGSKQKLSDFIKTTICNVVGNDLSQKIFCDLFAGTGIVGRNFKKEVKQVIANDFEYYSFVLNKNYIENHLPIKDQEKLINQLNSLPLVEDGFIYQNYCFGSGSERLYFSDFNGKKIDTIRSKINEWKNLGKINNNQYYFLLASLLESADKVANTASVYGAFLKQLKKSAQKELVLHPASFDINNNEHIVFNKNSNELIKEIEGDILYLDPPYNTRQYGANYHLLNTIAKYNKFEPKGKTGLPEYQKSKYCSKNTVLAEFEDLIKNANFEYIFLSYNNEGLMSPMDIQNIMSKYGKYSLEVIDYQRFKADSNRYNKTDTTQEFLHILKKKREQNEQHTQP</sequence>
<dbReference type="SUPFAM" id="SSF53335">
    <property type="entry name" value="S-adenosyl-L-methionine-dependent methyltransferases"/>
    <property type="match status" value="1"/>
</dbReference>
<dbReference type="Pfam" id="PF02086">
    <property type="entry name" value="MethyltransfD12"/>
    <property type="match status" value="1"/>
</dbReference>
<dbReference type="Gene3D" id="3.40.50.150">
    <property type="entry name" value="Vaccinia Virus protein VP39"/>
    <property type="match status" value="1"/>
</dbReference>